<dbReference type="WBParaSite" id="ACRNAN_Path_224.g835.t1">
    <property type="protein sequence ID" value="ACRNAN_Path_224.g835.t1"/>
    <property type="gene ID" value="ACRNAN_Path_224.g835"/>
</dbReference>
<name>A0A914C4U8_9BILA</name>
<evidence type="ECO:0000313" key="1">
    <source>
        <dbReference type="Proteomes" id="UP000887540"/>
    </source>
</evidence>
<proteinExistence type="predicted"/>
<reference evidence="2" key="1">
    <citation type="submission" date="2022-11" db="UniProtKB">
        <authorList>
            <consortium name="WormBaseParasite"/>
        </authorList>
    </citation>
    <scope>IDENTIFICATION</scope>
</reference>
<sequence length="113" mass="12947">MHKLTFTKFSIITCCRGPKNTSSIVLGFCFKTQHQVIRPEARNNGSETTMCISSRRMNGWPSSTPEFNVLDYSIWSILEAKAWAKAHKTVESFVLQEMVAWHKEQDVCDGKYV</sequence>
<accession>A0A914C4U8</accession>
<keyword evidence="1" id="KW-1185">Reference proteome</keyword>
<dbReference type="Proteomes" id="UP000887540">
    <property type="component" value="Unplaced"/>
</dbReference>
<organism evidence="1 2">
    <name type="scientific">Acrobeloides nanus</name>
    <dbReference type="NCBI Taxonomy" id="290746"/>
    <lineage>
        <taxon>Eukaryota</taxon>
        <taxon>Metazoa</taxon>
        <taxon>Ecdysozoa</taxon>
        <taxon>Nematoda</taxon>
        <taxon>Chromadorea</taxon>
        <taxon>Rhabditida</taxon>
        <taxon>Tylenchina</taxon>
        <taxon>Cephalobomorpha</taxon>
        <taxon>Cephaloboidea</taxon>
        <taxon>Cephalobidae</taxon>
        <taxon>Acrobeloides</taxon>
    </lineage>
</organism>
<protein>
    <submittedName>
        <fullName evidence="2">Uncharacterized protein</fullName>
    </submittedName>
</protein>
<evidence type="ECO:0000313" key="2">
    <source>
        <dbReference type="WBParaSite" id="ACRNAN_Path_224.g835.t1"/>
    </source>
</evidence>
<dbReference type="AlphaFoldDB" id="A0A914C4U8"/>